<evidence type="ECO:0000256" key="1">
    <source>
        <dbReference type="SAM" id="MobiDB-lite"/>
    </source>
</evidence>
<dbReference type="AlphaFoldDB" id="A0A147KHP5"/>
<dbReference type="STRING" id="665004.AC529_10520"/>
<accession>A0A147KHP5</accession>
<organism evidence="2 3">
    <name type="scientific">Thermobifida cellulosilytica TB100</name>
    <dbReference type="NCBI Taxonomy" id="665004"/>
    <lineage>
        <taxon>Bacteria</taxon>
        <taxon>Bacillati</taxon>
        <taxon>Actinomycetota</taxon>
        <taxon>Actinomycetes</taxon>
        <taxon>Streptosporangiales</taxon>
        <taxon>Nocardiopsidaceae</taxon>
        <taxon>Thermobifida</taxon>
    </lineage>
</organism>
<dbReference type="EMBL" id="LGEM01000076">
    <property type="protein sequence ID" value="KUP96791.1"/>
    <property type="molecule type" value="Genomic_DNA"/>
</dbReference>
<protein>
    <submittedName>
        <fullName evidence="2">Uncharacterized protein</fullName>
    </submittedName>
</protein>
<feature type="region of interest" description="Disordered" evidence="1">
    <location>
        <begin position="418"/>
        <end position="439"/>
    </location>
</feature>
<keyword evidence="3" id="KW-1185">Reference proteome</keyword>
<name>A0A147KHP5_THECS</name>
<comment type="caution">
    <text evidence="2">The sequence shown here is derived from an EMBL/GenBank/DDBJ whole genome shotgun (WGS) entry which is preliminary data.</text>
</comment>
<dbReference type="Proteomes" id="UP000074382">
    <property type="component" value="Unassembled WGS sequence"/>
</dbReference>
<dbReference type="PATRIC" id="fig|665004.4.peg.3330"/>
<gene>
    <name evidence="2" type="ORF">AC529_10520</name>
</gene>
<evidence type="ECO:0000313" key="3">
    <source>
        <dbReference type="Proteomes" id="UP000074382"/>
    </source>
</evidence>
<evidence type="ECO:0000313" key="2">
    <source>
        <dbReference type="EMBL" id="KUP96791.1"/>
    </source>
</evidence>
<proteinExistence type="predicted"/>
<sequence length="509" mass="56282">MLRGARALLSLRHPLDAELTVSELLGSWQEMRSRGIDPDRLVGEGLLDYARRAATPAALALLTGVSSVGVSARHRLLARRGARELAALGVPGPHWASVPVTVRPVGTYVSRSLFGDVDELVCVYRHEVDGQPEGDEHALVAVIDHNSGGVLRDAWVSTKVERLLRHCAEQAERDPLASFTAVSPGRARSMLSSALGRTLRLMAAGEQPAFRPSRSVTELLGFVRARTRVLPPEPPVRATPWRRDRRATLAARFLASDAAADLSDSYAAGRCAEHIIDYGCDADFGRPLRVSPRKVETFLLEWLPRRVLLLPEEQEAMPHVLAAWVRWAGPFQGLPEIALHATIDAVWEATAVFTRSYWDPSSTFGLRREAVNRLLPDGDLSALPRRMFAFPLVTELDEEEFDPATRAGRRALLRLDHFGSYDPPKAPRGRHSAVSEEPHRPLDRLDEEALDAHERLADRLWRGDPPNLWPAAQRLLDRGLPRSAVLETLLVALSGAEEESALVKILDEL</sequence>
<reference evidence="3" key="1">
    <citation type="journal article" date="2017" name="Acta Aliment.">
        <title>Plant polysaccharide degrading enzyme system of Thermpbifida cellulosilytica TB100 revealed by de novo genome project data.</title>
        <authorList>
            <person name="Toth A."/>
            <person name="Baka E."/>
            <person name="Luzics S."/>
            <person name="Bata-Vidacs I."/>
            <person name="Nagy I."/>
            <person name="Balint B."/>
            <person name="Herceg R."/>
            <person name="Olasz F."/>
            <person name="Wilk T."/>
            <person name="Nagy T."/>
            <person name="Kriszt B."/>
            <person name="Nagy I."/>
            <person name="Kukolya J."/>
        </authorList>
    </citation>
    <scope>NUCLEOTIDE SEQUENCE [LARGE SCALE GENOMIC DNA]</scope>
    <source>
        <strain evidence="3">TB100</strain>
    </source>
</reference>